<dbReference type="InterPro" id="IPR051531">
    <property type="entry name" value="N-acetyltransferase"/>
</dbReference>
<sequence>MAVTTMKPVRIRTERLDLIPATLELLESDRNDRRKLARLLDAEIPGSWPPPLLDDETLVAFIQMMAEGGDPLFAAWYWVLDDPAVGGRVLIGTGGTATPPTVEETEDRVLIGYSVLDEFQGRGYATEAVRHLITAIFSIPGIRRIEAATYPDLAASIQVLEKNGFVRAGEGFEEGTVAYVLENPGASV</sequence>
<dbReference type="InterPro" id="IPR016181">
    <property type="entry name" value="Acyl_CoA_acyltransferase"/>
</dbReference>
<feature type="domain" description="N-acetyltransferase" evidence="1">
    <location>
        <begin position="23"/>
        <end position="186"/>
    </location>
</feature>
<dbReference type="EMBL" id="FMID01000001">
    <property type="protein sequence ID" value="SCL74151.1"/>
    <property type="molecule type" value="Genomic_DNA"/>
</dbReference>
<dbReference type="InterPro" id="IPR000182">
    <property type="entry name" value="GNAT_dom"/>
</dbReference>
<dbReference type="Proteomes" id="UP000184671">
    <property type="component" value="Unassembled WGS sequence"/>
</dbReference>
<protein>
    <submittedName>
        <fullName evidence="2">Acetyltransferase (GNAT) family protein</fullName>
    </submittedName>
</protein>
<dbReference type="Pfam" id="PF13302">
    <property type="entry name" value="Acetyltransf_3"/>
    <property type="match status" value="1"/>
</dbReference>
<dbReference type="PANTHER" id="PTHR43792:SF13">
    <property type="entry name" value="ACETYLTRANSFERASE"/>
    <property type="match status" value="1"/>
</dbReference>
<dbReference type="OrthoDB" id="120213at2157"/>
<evidence type="ECO:0000313" key="3">
    <source>
        <dbReference type="Proteomes" id="UP000184671"/>
    </source>
</evidence>
<name>A0A1M4MGY1_9EURY</name>
<dbReference type="PROSITE" id="PS51186">
    <property type="entry name" value="GNAT"/>
    <property type="match status" value="1"/>
</dbReference>
<reference evidence="2 3" key="1">
    <citation type="submission" date="2016-08" db="EMBL/GenBank/DDBJ databases">
        <authorList>
            <person name="Seilhamer J.J."/>
        </authorList>
    </citation>
    <scope>NUCLEOTIDE SEQUENCE [LARGE SCALE GENOMIC DNA]</scope>
    <source>
        <strain evidence="2">L21-II-0</strain>
    </source>
</reference>
<dbReference type="STRING" id="118126.L21_0015"/>
<gene>
    <name evidence="2" type="ORF">L21_0015</name>
</gene>
<organism evidence="2 3">
    <name type="scientific">Methanoculleus chikugoensis</name>
    <dbReference type="NCBI Taxonomy" id="118126"/>
    <lineage>
        <taxon>Archaea</taxon>
        <taxon>Methanobacteriati</taxon>
        <taxon>Methanobacteriota</taxon>
        <taxon>Stenosarchaea group</taxon>
        <taxon>Methanomicrobia</taxon>
        <taxon>Methanomicrobiales</taxon>
        <taxon>Methanomicrobiaceae</taxon>
        <taxon>Methanoculleus</taxon>
    </lineage>
</organism>
<accession>A0A1M4MGY1</accession>
<evidence type="ECO:0000259" key="1">
    <source>
        <dbReference type="PROSITE" id="PS51186"/>
    </source>
</evidence>
<dbReference type="AlphaFoldDB" id="A0A1M4MGY1"/>
<keyword evidence="2" id="KW-0808">Transferase</keyword>
<dbReference type="PANTHER" id="PTHR43792">
    <property type="entry name" value="GNAT FAMILY, PUTATIVE (AFU_ORTHOLOGUE AFUA_3G00765)-RELATED-RELATED"/>
    <property type="match status" value="1"/>
</dbReference>
<dbReference type="RefSeq" id="WP_083608664.1">
    <property type="nucleotide sequence ID" value="NZ_FMID01000001.1"/>
</dbReference>
<dbReference type="SUPFAM" id="SSF55729">
    <property type="entry name" value="Acyl-CoA N-acyltransferases (Nat)"/>
    <property type="match status" value="1"/>
</dbReference>
<dbReference type="Gene3D" id="3.40.630.30">
    <property type="match status" value="1"/>
</dbReference>
<proteinExistence type="predicted"/>
<dbReference type="GO" id="GO:0016747">
    <property type="term" value="F:acyltransferase activity, transferring groups other than amino-acyl groups"/>
    <property type="evidence" value="ECO:0007669"/>
    <property type="project" value="InterPro"/>
</dbReference>
<evidence type="ECO:0000313" key="2">
    <source>
        <dbReference type="EMBL" id="SCL74151.1"/>
    </source>
</evidence>